<evidence type="ECO:0000256" key="10">
    <source>
        <dbReference type="ARBA" id="ARBA00022989"/>
    </source>
</evidence>
<evidence type="ECO:0000256" key="7">
    <source>
        <dbReference type="ARBA" id="ARBA00022741"/>
    </source>
</evidence>
<evidence type="ECO:0000256" key="4">
    <source>
        <dbReference type="ARBA" id="ARBA00022475"/>
    </source>
</evidence>
<evidence type="ECO:0000259" key="14">
    <source>
        <dbReference type="PROSITE" id="PS50109"/>
    </source>
</evidence>
<dbReference type="SMART" id="SM00387">
    <property type="entry name" value="HATPase_c"/>
    <property type="match status" value="1"/>
</dbReference>
<proteinExistence type="predicted"/>
<evidence type="ECO:0000256" key="12">
    <source>
        <dbReference type="ARBA" id="ARBA00023136"/>
    </source>
</evidence>
<dbReference type="PROSITE" id="PS50109">
    <property type="entry name" value="HIS_KIN"/>
    <property type="match status" value="1"/>
</dbReference>
<dbReference type="PATRIC" id="fig|1396.433.peg.48"/>
<gene>
    <name evidence="15" type="ORF">B4147_1000</name>
</gene>
<dbReference type="GO" id="GO:0016036">
    <property type="term" value="P:cellular response to phosphate starvation"/>
    <property type="evidence" value="ECO:0007669"/>
    <property type="project" value="TreeGrafter"/>
</dbReference>
<protein>
    <recommendedName>
        <fullName evidence="3">histidine kinase</fullName>
        <ecNumber evidence="3">2.7.13.3</ecNumber>
    </recommendedName>
</protein>
<dbReference type="InterPro" id="IPR050351">
    <property type="entry name" value="BphY/WalK/GraS-like"/>
</dbReference>
<dbReference type="GO" id="GO:0005886">
    <property type="term" value="C:plasma membrane"/>
    <property type="evidence" value="ECO:0007669"/>
    <property type="project" value="UniProtKB-SubCell"/>
</dbReference>
<comment type="subcellular location">
    <subcellularLocation>
        <location evidence="2">Cell membrane</location>
        <topology evidence="2">Multi-pass membrane protein</topology>
    </subcellularLocation>
</comment>
<accession>A0A0G8CNG2</accession>
<feature type="transmembrane region" description="Helical" evidence="13">
    <location>
        <begin position="12"/>
        <end position="29"/>
    </location>
</feature>
<evidence type="ECO:0000313" key="15">
    <source>
        <dbReference type="EMBL" id="KLA01333.1"/>
    </source>
</evidence>
<dbReference type="GO" id="GO:0004721">
    <property type="term" value="F:phosphoprotein phosphatase activity"/>
    <property type="evidence" value="ECO:0007669"/>
    <property type="project" value="TreeGrafter"/>
</dbReference>
<keyword evidence="11" id="KW-0902">Two-component regulatory system</keyword>
<evidence type="ECO:0000256" key="3">
    <source>
        <dbReference type="ARBA" id="ARBA00012438"/>
    </source>
</evidence>
<keyword evidence="6 13" id="KW-0812">Transmembrane</keyword>
<keyword evidence="10 13" id="KW-1133">Transmembrane helix</keyword>
<evidence type="ECO:0000256" key="8">
    <source>
        <dbReference type="ARBA" id="ARBA00022777"/>
    </source>
</evidence>
<dbReference type="AlphaFoldDB" id="A0A0G8CNG2"/>
<evidence type="ECO:0000256" key="6">
    <source>
        <dbReference type="ARBA" id="ARBA00022692"/>
    </source>
</evidence>
<dbReference type="InterPro" id="IPR005467">
    <property type="entry name" value="His_kinase_dom"/>
</dbReference>
<dbReference type="SUPFAM" id="SSF47384">
    <property type="entry name" value="Homodimeric domain of signal transducing histidine kinase"/>
    <property type="match status" value="1"/>
</dbReference>
<feature type="transmembrane region" description="Helical" evidence="13">
    <location>
        <begin position="35"/>
        <end position="56"/>
    </location>
</feature>
<evidence type="ECO:0000256" key="2">
    <source>
        <dbReference type="ARBA" id="ARBA00004651"/>
    </source>
</evidence>
<comment type="catalytic activity">
    <reaction evidence="1">
        <text>ATP + protein L-histidine = ADP + protein N-phospho-L-histidine.</text>
        <dbReference type="EC" id="2.7.13.3"/>
    </reaction>
</comment>
<organism evidence="15 16">
    <name type="scientific">Bacillus wiedmannii</name>
    <dbReference type="NCBI Taxonomy" id="1890302"/>
    <lineage>
        <taxon>Bacteria</taxon>
        <taxon>Bacillati</taxon>
        <taxon>Bacillota</taxon>
        <taxon>Bacilli</taxon>
        <taxon>Bacillales</taxon>
        <taxon>Bacillaceae</taxon>
        <taxon>Bacillus</taxon>
        <taxon>Bacillus cereus group</taxon>
    </lineage>
</organism>
<dbReference type="RefSeq" id="WP_046957128.1">
    <property type="nucleotide sequence ID" value="NZ_LCYN01000001.1"/>
</dbReference>
<dbReference type="InterPro" id="IPR036097">
    <property type="entry name" value="HisK_dim/P_sf"/>
</dbReference>
<dbReference type="EMBL" id="LCYN01000001">
    <property type="protein sequence ID" value="KLA01333.1"/>
    <property type="molecule type" value="Genomic_DNA"/>
</dbReference>
<keyword evidence="4" id="KW-1003">Cell membrane</keyword>
<dbReference type="Gene3D" id="1.10.287.130">
    <property type="match status" value="1"/>
</dbReference>
<dbReference type="GO" id="GO:0000155">
    <property type="term" value="F:phosphorelay sensor kinase activity"/>
    <property type="evidence" value="ECO:0007669"/>
    <property type="project" value="InterPro"/>
</dbReference>
<comment type="caution">
    <text evidence="15">The sequence shown here is derived from an EMBL/GenBank/DDBJ whole genome shotgun (WGS) entry which is preliminary data.</text>
</comment>
<dbReference type="Proteomes" id="UP000035350">
    <property type="component" value="Unassembled WGS sequence"/>
</dbReference>
<keyword evidence="5" id="KW-0808">Transferase</keyword>
<sequence length="331" mass="38928">MKLFLKDHMSFIILYIITFISLPIMIHRLDGFENHYTYFIFLAFSLLIILLFCRYLRRKKMYAHIENKNIHTDSLMIYQPIASYEKAYASQLQYIQSLFLSKEEEYKSSLHNQQLMISHAVHQMKTPLSVIQLLVQSNQFKEPNSLAEWQKVKVECDKLNFSLNQLLTYSRSTKLLADLKIEPIPLKHIVQEVINDLRDYFIEEEIFPKSTIPEHIFLYSDRKWLKVVVYQLLSNAVKYGEKYSSIIIHYENGQLLIKNKGETIPESEIKRVFELFYTGTKGRTKGEATGIGLYLVKSILTTLNHPYHLYSKDNETTFTIDLSRSIETATK</sequence>
<dbReference type="Pfam" id="PF02518">
    <property type="entry name" value="HATPase_c"/>
    <property type="match status" value="1"/>
</dbReference>
<evidence type="ECO:0000256" key="1">
    <source>
        <dbReference type="ARBA" id="ARBA00000085"/>
    </source>
</evidence>
<evidence type="ECO:0000256" key="5">
    <source>
        <dbReference type="ARBA" id="ARBA00022679"/>
    </source>
</evidence>
<reference evidence="16" key="2">
    <citation type="submission" date="2015-04" db="EMBL/GenBank/DDBJ databases">
        <title>Draft Genome Sequences of Eight Spore-Forming Food Isolates of Bacillus cereus Genome sequencing.</title>
        <authorList>
            <person name="Krawcyk A.O."/>
            <person name="de Jong A."/>
            <person name="Eijlander R.T."/>
            <person name="Berendsen E.M."/>
            <person name="Holsappel S."/>
            <person name="Wells-Bennik M."/>
            <person name="Kuipers O.P."/>
        </authorList>
    </citation>
    <scope>NUCLEOTIDE SEQUENCE [LARGE SCALE GENOMIC DNA]</scope>
    <source>
        <strain evidence="16">B4147</strain>
    </source>
</reference>
<dbReference type="InterPro" id="IPR003661">
    <property type="entry name" value="HisK_dim/P_dom"/>
</dbReference>
<evidence type="ECO:0000256" key="11">
    <source>
        <dbReference type="ARBA" id="ARBA00023012"/>
    </source>
</evidence>
<name>A0A0G8CNG2_9BACI</name>
<keyword evidence="9" id="KW-0067">ATP-binding</keyword>
<dbReference type="PANTHER" id="PTHR45453">
    <property type="entry name" value="PHOSPHATE REGULON SENSOR PROTEIN PHOR"/>
    <property type="match status" value="1"/>
</dbReference>
<dbReference type="PANTHER" id="PTHR45453:SF2">
    <property type="entry name" value="HISTIDINE KINASE"/>
    <property type="match status" value="1"/>
</dbReference>
<dbReference type="SUPFAM" id="SSF55874">
    <property type="entry name" value="ATPase domain of HSP90 chaperone/DNA topoisomerase II/histidine kinase"/>
    <property type="match status" value="1"/>
</dbReference>
<evidence type="ECO:0000256" key="13">
    <source>
        <dbReference type="SAM" id="Phobius"/>
    </source>
</evidence>
<keyword evidence="7" id="KW-0547">Nucleotide-binding</keyword>
<dbReference type="EC" id="2.7.13.3" evidence="3"/>
<evidence type="ECO:0000313" key="16">
    <source>
        <dbReference type="Proteomes" id="UP000035350"/>
    </source>
</evidence>
<keyword evidence="8" id="KW-0418">Kinase</keyword>
<evidence type="ECO:0000256" key="9">
    <source>
        <dbReference type="ARBA" id="ARBA00022840"/>
    </source>
</evidence>
<dbReference type="GO" id="GO:0005524">
    <property type="term" value="F:ATP binding"/>
    <property type="evidence" value="ECO:0007669"/>
    <property type="project" value="UniProtKB-KW"/>
</dbReference>
<dbReference type="CDD" id="cd00082">
    <property type="entry name" value="HisKA"/>
    <property type="match status" value="1"/>
</dbReference>
<feature type="domain" description="Histidine kinase" evidence="14">
    <location>
        <begin position="119"/>
        <end position="326"/>
    </location>
</feature>
<keyword evidence="12 13" id="KW-0472">Membrane</keyword>
<dbReference type="InterPro" id="IPR036890">
    <property type="entry name" value="HATPase_C_sf"/>
</dbReference>
<dbReference type="InterPro" id="IPR003594">
    <property type="entry name" value="HATPase_dom"/>
</dbReference>
<reference evidence="15 16" key="1">
    <citation type="journal article" date="2015" name="Genome Announc.">
        <title>Next-Generation Whole-Genome Sequencing of Eight Strains of Bacillus cereus, Isolated from Food.</title>
        <authorList>
            <person name="Krawczyk A.O."/>
            <person name="de Jong A."/>
            <person name="Eijlander R.T."/>
            <person name="Berendsen E.M."/>
            <person name="Holsappel S."/>
            <person name="Wells-Bennik M.H."/>
            <person name="Kuipers O.P."/>
        </authorList>
    </citation>
    <scope>NUCLEOTIDE SEQUENCE [LARGE SCALE GENOMIC DNA]</scope>
    <source>
        <strain evidence="15 16">B4147</strain>
    </source>
</reference>
<dbReference type="Gene3D" id="3.30.565.10">
    <property type="entry name" value="Histidine kinase-like ATPase, C-terminal domain"/>
    <property type="match status" value="1"/>
</dbReference>